<gene>
    <name evidence="3" type="ORF">C1645_831469</name>
</gene>
<organism evidence="3 4">
    <name type="scientific">Glomus cerebriforme</name>
    <dbReference type="NCBI Taxonomy" id="658196"/>
    <lineage>
        <taxon>Eukaryota</taxon>
        <taxon>Fungi</taxon>
        <taxon>Fungi incertae sedis</taxon>
        <taxon>Mucoromycota</taxon>
        <taxon>Glomeromycotina</taxon>
        <taxon>Glomeromycetes</taxon>
        <taxon>Glomerales</taxon>
        <taxon>Glomeraceae</taxon>
        <taxon>Glomus</taxon>
    </lineage>
</organism>
<evidence type="ECO:0000259" key="2">
    <source>
        <dbReference type="PROSITE" id="PS51459"/>
    </source>
</evidence>
<dbReference type="OrthoDB" id="439046at2759"/>
<dbReference type="PANTHER" id="PTHR13504:SF38">
    <property type="entry name" value="FIDO DOMAIN-CONTAINING PROTEIN"/>
    <property type="match status" value="1"/>
</dbReference>
<evidence type="ECO:0000313" key="4">
    <source>
        <dbReference type="Proteomes" id="UP000265703"/>
    </source>
</evidence>
<evidence type="ECO:0000313" key="3">
    <source>
        <dbReference type="EMBL" id="RIA85005.1"/>
    </source>
</evidence>
<dbReference type="Pfam" id="PF02661">
    <property type="entry name" value="Fic"/>
    <property type="match status" value="1"/>
</dbReference>
<proteinExistence type="predicted"/>
<protein>
    <submittedName>
        <fullName evidence="3">Fido domain-containing protein</fullName>
    </submittedName>
</protein>
<dbReference type="Gene3D" id="1.10.3290.10">
    <property type="entry name" value="Fido-like domain"/>
    <property type="match status" value="1"/>
</dbReference>
<dbReference type="EMBL" id="QKYT01000455">
    <property type="protein sequence ID" value="RIA85005.1"/>
    <property type="molecule type" value="Genomic_DNA"/>
</dbReference>
<feature type="active site" evidence="1">
    <location>
        <position position="248"/>
    </location>
</feature>
<evidence type="ECO:0000256" key="1">
    <source>
        <dbReference type="PIRSR" id="PIRSR640198-1"/>
    </source>
</evidence>
<dbReference type="InterPro" id="IPR036597">
    <property type="entry name" value="Fido-like_dom_sf"/>
</dbReference>
<dbReference type="InterPro" id="IPR003812">
    <property type="entry name" value="Fido"/>
</dbReference>
<reference evidence="3 4" key="1">
    <citation type="submission" date="2018-06" db="EMBL/GenBank/DDBJ databases">
        <title>Comparative genomics reveals the genomic features of Rhizophagus irregularis, R. cerebriforme, R. diaphanum and Gigaspora rosea, and their symbiotic lifestyle signature.</title>
        <authorList>
            <person name="Morin E."/>
            <person name="San Clemente H."/>
            <person name="Chen E.C.H."/>
            <person name="De La Providencia I."/>
            <person name="Hainaut M."/>
            <person name="Kuo A."/>
            <person name="Kohler A."/>
            <person name="Murat C."/>
            <person name="Tang N."/>
            <person name="Roy S."/>
            <person name="Loubradou J."/>
            <person name="Henrissat B."/>
            <person name="Grigoriev I.V."/>
            <person name="Corradi N."/>
            <person name="Roux C."/>
            <person name="Martin F.M."/>
        </authorList>
    </citation>
    <scope>NUCLEOTIDE SEQUENCE [LARGE SCALE GENOMIC DNA]</scope>
    <source>
        <strain evidence="3 4">DAOM 227022</strain>
    </source>
</reference>
<feature type="domain" description="Fido" evidence="2">
    <location>
        <begin position="165"/>
        <end position="310"/>
    </location>
</feature>
<keyword evidence="4" id="KW-1185">Reference proteome</keyword>
<dbReference type="PANTHER" id="PTHR13504">
    <property type="entry name" value="FIDO DOMAIN-CONTAINING PROTEIN DDB_G0283145"/>
    <property type="match status" value="1"/>
</dbReference>
<dbReference type="Proteomes" id="UP000265703">
    <property type="component" value="Unassembled WGS sequence"/>
</dbReference>
<comment type="caution">
    <text evidence="3">The sequence shown here is derived from an EMBL/GenBank/DDBJ whole genome shotgun (WGS) entry which is preliminary data.</text>
</comment>
<dbReference type="SUPFAM" id="SSF140931">
    <property type="entry name" value="Fic-like"/>
    <property type="match status" value="1"/>
</dbReference>
<accession>A0A397SLM6</accession>
<dbReference type="STRING" id="658196.A0A397SLM6"/>
<dbReference type="InterPro" id="IPR040198">
    <property type="entry name" value="Fido_containing"/>
</dbReference>
<sequence>MSRSGEVSNSRSEQETSRRKFNMIHSNFEILNKPWWKNSYDERDVVYFISSIKKLQHAILLTVSDNENDELFWKGYINLHREHYLLECISVESDVDLTIEFVRKSLKEPGFLSVFMDWLCRKFFAKSCIIPDRTSRLAKKIKNLHNAMNSIFPNMFFPKLSIDNFTPELAQQLHRLIGDELIKDAGQYRKKSVMAAQTDFIYMSPELIEDRMNELFCQAREKFKRTDLQLEEAIKFGSCFISYFLIIHPFINGNGRVARLLLSYLLSRFTVLPLSLYTESNTRDIYLQCLQEAQNDHLFKPSALAAFILESIYITAEKICVVMDIEV</sequence>
<dbReference type="PROSITE" id="PS51459">
    <property type="entry name" value="FIDO"/>
    <property type="match status" value="1"/>
</dbReference>
<name>A0A397SLM6_9GLOM</name>
<dbReference type="AlphaFoldDB" id="A0A397SLM6"/>